<dbReference type="InterPro" id="IPR000412">
    <property type="entry name" value="ABC_2_transport"/>
</dbReference>
<keyword evidence="8" id="KW-0625">Polysaccharide transport</keyword>
<dbReference type="GO" id="GO:0140359">
    <property type="term" value="F:ABC-type transporter activity"/>
    <property type="evidence" value="ECO:0007669"/>
    <property type="project" value="InterPro"/>
</dbReference>
<dbReference type="GO" id="GO:0043190">
    <property type="term" value="C:ATP-binding cassette (ABC) transporter complex"/>
    <property type="evidence" value="ECO:0007669"/>
    <property type="project" value="InterPro"/>
</dbReference>
<evidence type="ECO:0000256" key="1">
    <source>
        <dbReference type="ARBA" id="ARBA00004651"/>
    </source>
</evidence>
<evidence type="ECO:0000313" key="12">
    <source>
        <dbReference type="EMBL" id="ASF48737.1"/>
    </source>
</evidence>
<dbReference type="GO" id="GO:0015774">
    <property type="term" value="P:polysaccharide transport"/>
    <property type="evidence" value="ECO:0007669"/>
    <property type="project" value="UniProtKB-KW"/>
</dbReference>
<keyword evidence="3" id="KW-0813">Transport</keyword>
<evidence type="ECO:0000259" key="11">
    <source>
        <dbReference type="Pfam" id="PF01061"/>
    </source>
</evidence>
<keyword evidence="9 10" id="KW-0472">Membrane</keyword>
<feature type="transmembrane region" description="Helical" evidence="10">
    <location>
        <begin position="223"/>
        <end position="242"/>
    </location>
</feature>
<evidence type="ECO:0000256" key="6">
    <source>
        <dbReference type="ARBA" id="ARBA00022692"/>
    </source>
</evidence>
<dbReference type="KEGG" id="mpsy:CEK71_12400"/>
<protein>
    <submittedName>
        <fullName evidence="12">ABC transporter</fullName>
    </submittedName>
</protein>
<feature type="transmembrane region" description="Helical" evidence="10">
    <location>
        <begin position="24"/>
        <end position="44"/>
    </location>
</feature>
<name>A0A1Z4C5B8_9GAMM</name>
<dbReference type="Proteomes" id="UP000197019">
    <property type="component" value="Chromosome"/>
</dbReference>
<evidence type="ECO:0000256" key="5">
    <source>
        <dbReference type="ARBA" id="ARBA00022597"/>
    </source>
</evidence>
<evidence type="ECO:0000256" key="9">
    <source>
        <dbReference type="ARBA" id="ARBA00023136"/>
    </source>
</evidence>
<dbReference type="PANTHER" id="PTHR30413">
    <property type="entry name" value="INNER MEMBRANE TRANSPORT PERMEASE"/>
    <property type="match status" value="1"/>
</dbReference>
<organism evidence="12 13">
    <name type="scientific">Methylovulum psychrotolerans</name>
    <dbReference type="NCBI Taxonomy" id="1704499"/>
    <lineage>
        <taxon>Bacteria</taxon>
        <taxon>Pseudomonadati</taxon>
        <taxon>Pseudomonadota</taxon>
        <taxon>Gammaproteobacteria</taxon>
        <taxon>Methylococcales</taxon>
        <taxon>Methylococcaceae</taxon>
        <taxon>Methylovulum</taxon>
    </lineage>
</organism>
<accession>A0A1Z4C5B8</accession>
<comment type="similarity">
    <text evidence="2">Belongs to the ABC-2 integral membrane protein family.</text>
</comment>
<feature type="transmembrane region" description="Helical" evidence="10">
    <location>
        <begin position="50"/>
        <end position="68"/>
    </location>
</feature>
<proteinExistence type="inferred from homology"/>
<comment type="subcellular location">
    <subcellularLocation>
        <location evidence="1">Cell membrane</location>
        <topology evidence="1">Multi-pass membrane protein</topology>
    </subcellularLocation>
</comment>
<dbReference type="OrthoDB" id="9804001at2"/>
<feature type="transmembrane region" description="Helical" evidence="10">
    <location>
        <begin position="169"/>
        <end position="187"/>
    </location>
</feature>
<dbReference type="AlphaFoldDB" id="A0A1Z4C5B8"/>
<dbReference type="EMBL" id="CP022129">
    <property type="protein sequence ID" value="ASF48737.1"/>
    <property type="molecule type" value="Genomic_DNA"/>
</dbReference>
<keyword evidence="6 10" id="KW-0812">Transmembrane</keyword>
<keyword evidence="5" id="KW-0762">Sugar transport</keyword>
<feature type="transmembrane region" description="Helical" evidence="10">
    <location>
        <begin position="106"/>
        <end position="128"/>
    </location>
</feature>
<evidence type="ECO:0000313" key="13">
    <source>
        <dbReference type="Proteomes" id="UP000197019"/>
    </source>
</evidence>
<evidence type="ECO:0000256" key="8">
    <source>
        <dbReference type="ARBA" id="ARBA00023047"/>
    </source>
</evidence>
<evidence type="ECO:0000256" key="7">
    <source>
        <dbReference type="ARBA" id="ARBA00022989"/>
    </source>
</evidence>
<evidence type="ECO:0000256" key="10">
    <source>
        <dbReference type="SAM" id="Phobius"/>
    </source>
</evidence>
<dbReference type="PRINTS" id="PR00164">
    <property type="entry name" value="ABC2TRNSPORT"/>
</dbReference>
<evidence type="ECO:0000256" key="4">
    <source>
        <dbReference type="ARBA" id="ARBA00022475"/>
    </source>
</evidence>
<dbReference type="PANTHER" id="PTHR30413:SF10">
    <property type="entry name" value="CAPSULE POLYSACCHARIDE EXPORT INNER-MEMBRANE PROTEIN CTRC"/>
    <property type="match status" value="1"/>
</dbReference>
<reference evidence="12 13" key="1">
    <citation type="submission" date="2017-06" db="EMBL/GenBank/DDBJ databases">
        <title>Genome Sequencing of the methanotroph Methylovulum psychrotolerants str. HV10-M2 isolated from a high-altitude environment.</title>
        <authorList>
            <person name="Mateos-Rivera A."/>
        </authorList>
    </citation>
    <scope>NUCLEOTIDE SEQUENCE [LARGE SCALE GENOMIC DNA]</scope>
    <source>
        <strain evidence="12 13">HV10_M2</strain>
    </source>
</reference>
<evidence type="ECO:0000256" key="2">
    <source>
        <dbReference type="ARBA" id="ARBA00007783"/>
    </source>
</evidence>
<sequence length="251" mass="27702">MSVWQALFLREANTRLSSGRGSTVWLLGEPILHTVIMLLLFTFLRVKVVGGIDVLAWLIIGLTFFKVFKNPGTQGQNAISANKVLFTYRQVKPVDTVLVRVFLEGFLVLLVILIIASAAIGLFNVALWPDDMGMVVLAFFGLWLMGLGYALITSVAIDLIPELGKIFNIMMTPLYMGSGAIIPLSGISEPYRSWLMYNPMAHGLEVARAGVSSSYHVILGTNIAYLYECALVAIFFGLALHLRFQTKLLTQ</sequence>
<dbReference type="Pfam" id="PF01061">
    <property type="entry name" value="ABC2_membrane"/>
    <property type="match status" value="1"/>
</dbReference>
<gene>
    <name evidence="12" type="ORF">CEK71_12400</name>
</gene>
<keyword evidence="7 10" id="KW-1133">Transmembrane helix</keyword>
<evidence type="ECO:0000256" key="3">
    <source>
        <dbReference type="ARBA" id="ARBA00022448"/>
    </source>
</evidence>
<keyword evidence="13" id="KW-1185">Reference proteome</keyword>
<dbReference type="InterPro" id="IPR013525">
    <property type="entry name" value="ABC2_TM"/>
</dbReference>
<feature type="transmembrane region" description="Helical" evidence="10">
    <location>
        <begin position="134"/>
        <end position="157"/>
    </location>
</feature>
<keyword evidence="4" id="KW-1003">Cell membrane</keyword>
<dbReference type="GO" id="GO:0015920">
    <property type="term" value="P:lipopolysaccharide transport"/>
    <property type="evidence" value="ECO:0007669"/>
    <property type="project" value="TreeGrafter"/>
</dbReference>
<feature type="domain" description="ABC-2 type transporter transmembrane" evidence="11">
    <location>
        <begin position="5"/>
        <end position="209"/>
    </location>
</feature>